<organism evidence="2 3">
    <name type="scientific">Plakobranchus ocellatus</name>
    <dbReference type="NCBI Taxonomy" id="259542"/>
    <lineage>
        <taxon>Eukaryota</taxon>
        <taxon>Metazoa</taxon>
        <taxon>Spiralia</taxon>
        <taxon>Lophotrochozoa</taxon>
        <taxon>Mollusca</taxon>
        <taxon>Gastropoda</taxon>
        <taxon>Heterobranchia</taxon>
        <taxon>Euthyneura</taxon>
        <taxon>Panpulmonata</taxon>
        <taxon>Sacoglossa</taxon>
        <taxon>Placobranchoidea</taxon>
        <taxon>Plakobranchidae</taxon>
        <taxon>Plakobranchus</taxon>
    </lineage>
</organism>
<dbReference type="AlphaFoldDB" id="A0AAV4DYR4"/>
<sequence length="283" mass="29122">MKFSLLTGHTDRSHFTLLFCPTATEASTSVTVSVVSSYNSFWLSSLWDIHGSLADDVQGDVNIMCEEEAIDEDFDEVSIFDKMIFDLEPQPRQLYEESFQRDTIQAGFSSTGICPFNPSSVALIERPQGVAQPFEAPTAVPPTGPLSPAASTLGVSLSAALIPGPSPSSAPISGPSSPAASTLRASLSDTPTPGPSSSTALISGSLSPAASTLGAPSSDAPTPGPLLFTAPLSGPSSPAALTLGASPSAPSGLSSVPSSGRSSLKDFFLDQLRPHFSQSGHIQ</sequence>
<comment type="caution">
    <text evidence="2">The sequence shown here is derived from an EMBL/GenBank/DDBJ whole genome shotgun (WGS) entry which is preliminary data.</text>
</comment>
<name>A0AAV4DYR4_9GAST</name>
<dbReference type="EMBL" id="BLXT01008461">
    <property type="protein sequence ID" value="GFO49236.1"/>
    <property type="molecule type" value="Genomic_DNA"/>
</dbReference>
<evidence type="ECO:0000313" key="3">
    <source>
        <dbReference type="Proteomes" id="UP000735302"/>
    </source>
</evidence>
<feature type="compositionally biased region" description="Low complexity" evidence="1">
    <location>
        <begin position="243"/>
        <end position="261"/>
    </location>
</feature>
<gene>
    <name evidence="2" type="ORF">PoB_007574100</name>
</gene>
<proteinExistence type="predicted"/>
<feature type="compositionally biased region" description="Low complexity" evidence="1">
    <location>
        <begin position="165"/>
        <end position="208"/>
    </location>
</feature>
<protein>
    <submittedName>
        <fullName evidence="2">Uncharacterized protein</fullName>
    </submittedName>
</protein>
<evidence type="ECO:0000313" key="2">
    <source>
        <dbReference type="EMBL" id="GFO49236.1"/>
    </source>
</evidence>
<keyword evidence="3" id="KW-1185">Reference proteome</keyword>
<dbReference type="Proteomes" id="UP000735302">
    <property type="component" value="Unassembled WGS sequence"/>
</dbReference>
<reference evidence="2 3" key="1">
    <citation type="journal article" date="2021" name="Elife">
        <title>Chloroplast acquisition without the gene transfer in kleptoplastic sea slugs, Plakobranchus ocellatus.</title>
        <authorList>
            <person name="Maeda T."/>
            <person name="Takahashi S."/>
            <person name="Yoshida T."/>
            <person name="Shimamura S."/>
            <person name="Takaki Y."/>
            <person name="Nagai Y."/>
            <person name="Toyoda A."/>
            <person name="Suzuki Y."/>
            <person name="Arimoto A."/>
            <person name="Ishii H."/>
            <person name="Satoh N."/>
            <person name="Nishiyama T."/>
            <person name="Hasebe M."/>
            <person name="Maruyama T."/>
            <person name="Minagawa J."/>
            <person name="Obokata J."/>
            <person name="Shigenobu S."/>
        </authorList>
    </citation>
    <scope>NUCLEOTIDE SEQUENCE [LARGE SCALE GENOMIC DNA]</scope>
</reference>
<accession>A0AAV4DYR4</accession>
<evidence type="ECO:0000256" key="1">
    <source>
        <dbReference type="SAM" id="MobiDB-lite"/>
    </source>
</evidence>
<feature type="region of interest" description="Disordered" evidence="1">
    <location>
        <begin position="165"/>
        <end position="261"/>
    </location>
</feature>